<dbReference type="SMART" id="SM00249">
    <property type="entry name" value="PHD"/>
    <property type="match status" value="1"/>
</dbReference>
<keyword evidence="4 9" id="KW-0863">Zinc-finger</keyword>
<evidence type="ECO:0000256" key="9">
    <source>
        <dbReference type="PROSITE-ProRule" id="PRU00146"/>
    </source>
</evidence>
<evidence type="ECO:0000313" key="13">
    <source>
        <dbReference type="Proteomes" id="UP001432027"/>
    </source>
</evidence>
<feature type="binding site" evidence="8">
    <location>
        <position position="77"/>
    </location>
    <ligand>
        <name>Zn(2+)</name>
        <dbReference type="ChEBI" id="CHEBI:29105"/>
        <label>1</label>
    </ligand>
</feature>
<feature type="site" description="Histone H3K4me3 binding" evidence="7">
    <location>
        <position position="59"/>
    </location>
</feature>
<evidence type="ECO:0000256" key="3">
    <source>
        <dbReference type="ARBA" id="ARBA00022723"/>
    </source>
</evidence>
<comment type="caution">
    <text evidence="12">The sequence shown here is derived from an EMBL/GenBank/DDBJ whole genome shotgun (WGS) entry which is preliminary data.</text>
</comment>
<name>A0AAV5SVP6_9BILA</name>
<feature type="binding site" evidence="8">
    <location>
        <position position="92"/>
    </location>
    <ligand>
        <name>Zn(2+)</name>
        <dbReference type="ChEBI" id="CHEBI:29105"/>
        <label>2</label>
    </ligand>
</feature>
<dbReference type="InterPro" id="IPR028651">
    <property type="entry name" value="ING_fam"/>
</dbReference>
<accession>A0AAV5SVP6</accession>
<dbReference type="InterPro" id="IPR001965">
    <property type="entry name" value="Znf_PHD"/>
</dbReference>
<keyword evidence="13" id="KW-1185">Reference proteome</keyword>
<feature type="binding site" evidence="8">
    <location>
        <position position="95"/>
    </location>
    <ligand>
        <name>Zn(2+)</name>
        <dbReference type="ChEBI" id="CHEBI:29105"/>
        <label>2</label>
    </ligand>
</feature>
<dbReference type="Proteomes" id="UP001432027">
    <property type="component" value="Unassembled WGS sequence"/>
</dbReference>
<dbReference type="InterPro" id="IPR011011">
    <property type="entry name" value="Znf_FYVE_PHD"/>
</dbReference>
<dbReference type="Gene3D" id="3.30.40.10">
    <property type="entry name" value="Zinc/RING finger domain, C3HC4 (zinc finger)"/>
    <property type="match status" value="1"/>
</dbReference>
<dbReference type="AlphaFoldDB" id="A0AAV5SVP6"/>
<feature type="site" description="Histone H3K4me3 binding" evidence="7">
    <location>
        <position position="72"/>
    </location>
</feature>
<evidence type="ECO:0000259" key="11">
    <source>
        <dbReference type="PROSITE" id="PS50016"/>
    </source>
</evidence>
<keyword evidence="3 8" id="KW-0479">Metal-binding</keyword>
<evidence type="ECO:0000256" key="1">
    <source>
        <dbReference type="ARBA" id="ARBA00004123"/>
    </source>
</evidence>
<dbReference type="InterPro" id="IPR019787">
    <property type="entry name" value="Znf_PHD-finger"/>
</dbReference>
<dbReference type="EMBL" id="BTSX01000002">
    <property type="protein sequence ID" value="GMS86770.1"/>
    <property type="molecule type" value="Genomic_DNA"/>
</dbReference>
<evidence type="ECO:0000256" key="7">
    <source>
        <dbReference type="PIRSR" id="PIRSR628651-50"/>
    </source>
</evidence>
<evidence type="ECO:0000256" key="4">
    <source>
        <dbReference type="ARBA" id="ARBA00022771"/>
    </source>
</evidence>
<evidence type="ECO:0000256" key="6">
    <source>
        <dbReference type="ARBA" id="ARBA00023242"/>
    </source>
</evidence>
<feature type="binding site" evidence="8">
    <location>
        <position position="49"/>
    </location>
    <ligand>
        <name>Zn(2+)</name>
        <dbReference type="ChEBI" id="CHEBI:29105"/>
        <label>1</label>
    </ligand>
</feature>
<evidence type="ECO:0000256" key="10">
    <source>
        <dbReference type="SAM" id="MobiDB-lite"/>
    </source>
</evidence>
<gene>
    <name evidence="12" type="ORF">PENTCL1PPCAC_8945</name>
</gene>
<evidence type="ECO:0000256" key="2">
    <source>
        <dbReference type="ARBA" id="ARBA00010210"/>
    </source>
</evidence>
<feature type="binding site" evidence="8">
    <location>
        <position position="74"/>
    </location>
    <ligand>
        <name>Zn(2+)</name>
        <dbReference type="ChEBI" id="CHEBI:29105"/>
        <label>1</label>
    </ligand>
</feature>
<feature type="binding site" evidence="8">
    <location>
        <position position="62"/>
    </location>
    <ligand>
        <name>Zn(2+)</name>
        <dbReference type="ChEBI" id="CHEBI:29105"/>
        <label>2</label>
    </ligand>
</feature>
<comment type="similarity">
    <text evidence="2">Belongs to the ING family.</text>
</comment>
<protein>
    <recommendedName>
        <fullName evidence="11">PHD-type domain-containing protein</fullName>
    </recommendedName>
</protein>
<feature type="non-terminal residue" evidence="12">
    <location>
        <position position="1"/>
    </location>
</feature>
<feature type="site" description="Histone H3K4me3 binding" evidence="7">
    <location>
        <position position="48"/>
    </location>
</feature>
<dbReference type="PROSITE" id="PS50016">
    <property type="entry name" value="ZF_PHD_2"/>
    <property type="match status" value="1"/>
</dbReference>
<evidence type="ECO:0000256" key="8">
    <source>
        <dbReference type="PIRSR" id="PIRSR628651-51"/>
    </source>
</evidence>
<evidence type="ECO:0000256" key="5">
    <source>
        <dbReference type="ARBA" id="ARBA00022833"/>
    </source>
</evidence>
<dbReference type="SUPFAM" id="SSF57903">
    <property type="entry name" value="FYVE/PHD zinc finger"/>
    <property type="match status" value="1"/>
</dbReference>
<feature type="domain" description="PHD-type" evidence="11">
    <location>
        <begin position="46"/>
        <end position="98"/>
    </location>
</feature>
<dbReference type="GO" id="GO:0008270">
    <property type="term" value="F:zinc ion binding"/>
    <property type="evidence" value="ECO:0007669"/>
    <property type="project" value="UniProtKB-KW"/>
</dbReference>
<sequence length="118" mass="13498">LYEYIDKDIRDMDLIKSNETDTEDVSGNNADTAADDVAMPVDPDEPVYCTCRQVQSDMMVGCDNMDCAHGEWFHFHCVGLTVAPPEKVKWFCEDCRPAFVKVANQWNYDTNEPPKKKK</sequence>
<reference evidence="12" key="1">
    <citation type="submission" date="2023-10" db="EMBL/GenBank/DDBJ databases">
        <title>Genome assembly of Pristionchus species.</title>
        <authorList>
            <person name="Yoshida K."/>
            <person name="Sommer R.J."/>
        </authorList>
    </citation>
    <scope>NUCLEOTIDE SEQUENCE</scope>
    <source>
        <strain evidence="12">RS0144</strain>
    </source>
</reference>
<feature type="compositionally biased region" description="Low complexity" evidence="10">
    <location>
        <begin position="30"/>
        <end position="39"/>
    </location>
</feature>
<evidence type="ECO:0000313" key="12">
    <source>
        <dbReference type="EMBL" id="GMS86770.1"/>
    </source>
</evidence>
<keyword evidence="5 8" id="KW-0862">Zinc</keyword>
<organism evidence="12 13">
    <name type="scientific">Pristionchus entomophagus</name>
    <dbReference type="NCBI Taxonomy" id="358040"/>
    <lineage>
        <taxon>Eukaryota</taxon>
        <taxon>Metazoa</taxon>
        <taxon>Ecdysozoa</taxon>
        <taxon>Nematoda</taxon>
        <taxon>Chromadorea</taxon>
        <taxon>Rhabditida</taxon>
        <taxon>Rhabditina</taxon>
        <taxon>Diplogasteromorpha</taxon>
        <taxon>Diplogasteroidea</taxon>
        <taxon>Neodiplogasteridae</taxon>
        <taxon>Pristionchus</taxon>
    </lineage>
</organism>
<feature type="binding site" evidence="8">
    <location>
        <position position="51"/>
    </location>
    <ligand>
        <name>Zn(2+)</name>
        <dbReference type="ChEBI" id="CHEBI:29105"/>
        <label>1</label>
    </ligand>
</feature>
<keyword evidence="6" id="KW-0539">Nucleus</keyword>
<proteinExistence type="inferred from homology"/>
<comment type="subcellular location">
    <subcellularLocation>
        <location evidence="1">Nucleus</location>
    </subcellularLocation>
</comment>
<dbReference type="GO" id="GO:0005634">
    <property type="term" value="C:nucleus"/>
    <property type="evidence" value="ECO:0007669"/>
    <property type="project" value="UniProtKB-SubCell"/>
</dbReference>
<feature type="site" description="Histone H3K4me3 binding" evidence="7">
    <location>
        <position position="63"/>
    </location>
</feature>
<feature type="binding site" evidence="8">
    <location>
        <position position="67"/>
    </location>
    <ligand>
        <name>Zn(2+)</name>
        <dbReference type="ChEBI" id="CHEBI:29105"/>
        <label>2</label>
    </ligand>
</feature>
<dbReference type="PANTHER" id="PTHR10333">
    <property type="entry name" value="INHIBITOR OF GROWTH PROTEIN"/>
    <property type="match status" value="1"/>
</dbReference>
<feature type="region of interest" description="Disordered" evidence="10">
    <location>
        <begin position="19"/>
        <end position="39"/>
    </location>
</feature>
<dbReference type="InterPro" id="IPR013083">
    <property type="entry name" value="Znf_RING/FYVE/PHD"/>
</dbReference>